<evidence type="ECO:0000259" key="1">
    <source>
        <dbReference type="Pfam" id="PF04446"/>
    </source>
</evidence>
<dbReference type="Pfam" id="PF04446">
    <property type="entry name" value="Thg1"/>
    <property type="match status" value="1"/>
</dbReference>
<reference evidence="2 3" key="1">
    <citation type="journal article" date="2011" name="J. Bacteriol.">
        <title>Complete genome sequence of the thermoacidophilic crenarchaeon Thermoproteus uzoniensis 768-20.</title>
        <authorList>
            <person name="Mardanov A.V."/>
            <person name="Gumerov V.M."/>
            <person name="Beletsky A.V."/>
            <person name="Prokofeva M.I."/>
            <person name="Bonch-Osmolovskaya E.A."/>
            <person name="Ravin N.V."/>
            <person name="Skryabin K.G."/>
        </authorList>
    </citation>
    <scope>NUCLEOTIDE SEQUENCE [LARGE SCALE GENOMIC DNA]</scope>
    <source>
        <strain evidence="2 3">768-20</strain>
    </source>
</reference>
<dbReference type="GO" id="GO:0000287">
    <property type="term" value="F:magnesium ion binding"/>
    <property type="evidence" value="ECO:0007669"/>
    <property type="project" value="InterPro"/>
</dbReference>
<name>F2L2W0_THEU7</name>
<evidence type="ECO:0000313" key="3">
    <source>
        <dbReference type="Proteomes" id="UP000008138"/>
    </source>
</evidence>
<dbReference type="InterPro" id="IPR038469">
    <property type="entry name" value="tRNAHis_GuaTrfase_Thg1_sf"/>
</dbReference>
<dbReference type="GeneID" id="10359947"/>
<gene>
    <name evidence="2" type="ordered locus">TUZN_0402</name>
</gene>
<dbReference type="eggNOG" id="arCOG03218">
    <property type="taxonomic scope" value="Archaea"/>
</dbReference>
<dbReference type="STRING" id="999630.TUZN_0402"/>
<proteinExistence type="predicted"/>
<dbReference type="InterPro" id="IPR024956">
    <property type="entry name" value="tRNAHis_GuaTrfase_cat"/>
</dbReference>
<evidence type="ECO:0000313" key="2">
    <source>
        <dbReference type="EMBL" id="AEA11898.1"/>
    </source>
</evidence>
<dbReference type="OrthoDB" id="24661at2157"/>
<dbReference type="AlphaFoldDB" id="F2L2W0"/>
<dbReference type="RefSeq" id="WP_013679234.1">
    <property type="nucleotide sequence ID" value="NC_015315.1"/>
</dbReference>
<dbReference type="KEGG" id="tuz:TUZN_0402"/>
<feature type="domain" description="tRNAHis guanylyltransferase catalytic" evidence="1">
    <location>
        <begin position="33"/>
        <end position="129"/>
    </location>
</feature>
<dbReference type="GO" id="GO:0008193">
    <property type="term" value="F:tRNA guanylyltransferase activity"/>
    <property type="evidence" value="ECO:0007669"/>
    <property type="project" value="InterPro"/>
</dbReference>
<dbReference type="GO" id="GO:0006400">
    <property type="term" value="P:tRNA modification"/>
    <property type="evidence" value="ECO:0007669"/>
    <property type="project" value="InterPro"/>
</dbReference>
<dbReference type="EMBL" id="CP002590">
    <property type="protein sequence ID" value="AEA11898.1"/>
    <property type="molecule type" value="Genomic_DNA"/>
</dbReference>
<sequence length="211" mass="22877">MERLVKALLTLEPPRLEADYRSREAPRGYVEPPFAVRLDGVNFGKALSDLPGPRNVGVHRALKRAAADLAKTTGAGLVYVVSDEVNLVYRSGAPYRGRIQKIISVLPSALSAKVSALLGRPLYFDARVVKLYDERDIARYVAYRARIGLNNYAISLARERGVISGPTPPVGDVLSALSGADLSLGWGSLMLEDGGWGDVDLCDFLTKYGLC</sequence>
<reference key="2">
    <citation type="submission" date="2011-03" db="EMBL/GenBank/DDBJ databases">
        <title>Complete genome sequence of the thermoacidophilic crenarchaeon Thermoproteus uzoniensis 768-20.</title>
        <authorList>
            <person name="Mardanov A.V."/>
            <person name="Gumerov V.M."/>
            <person name="Beletsky A.V."/>
            <person name="Prokofeva M.I."/>
            <person name="Bonch-Osmolovskaya E.A."/>
            <person name="Ravin N.V."/>
            <person name="Skryabin K.G."/>
        </authorList>
    </citation>
    <scope>NUCLEOTIDE SEQUENCE</scope>
    <source>
        <strain>768-20</strain>
    </source>
</reference>
<protein>
    <recommendedName>
        <fullName evidence="1">tRNAHis guanylyltransferase catalytic domain-containing protein</fullName>
    </recommendedName>
</protein>
<accession>F2L2W0</accession>
<organism evidence="2 3">
    <name type="scientific">Thermoproteus uzoniensis (strain 768-20)</name>
    <dbReference type="NCBI Taxonomy" id="999630"/>
    <lineage>
        <taxon>Archaea</taxon>
        <taxon>Thermoproteota</taxon>
        <taxon>Thermoprotei</taxon>
        <taxon>Thermoproteales</taxon>
        <taxon>Thermoproteaceae</taxon>
        <taxon>Thermoproteus</taxon>
    </lineage>
</organism>
<dbReference type="Proteomes" id="UP000008138">
    <property type="component" value="Chromosome"/>
</dbReference>
<dbReference type="HOGENOM" id="CLU_101660_0_0_2"/>
<dbReference type="Gene3D" id="3.30.70.3000">
    <property type="match status" value="1"/>
</dbReference>
<keyword evidence="3" id="KW-1185">Reference proteome</keyword>